<dbReference type="InterPro" id="IPR023352">
    <property type="entry name" value="MAPEG-like_dom_sf"/>
</dbReference>
<organism evidence="6">
    <name type="scientific">hydrothermal vent metagenome</name>
    <dbReference type="NCBI Taxonomy" id="652676"/>
    <lineage>
        <taxon>unclassified sequences</taxon>
        <taxon>metagenomes</taxon>
        <taxon>ecological metagenomes</taxon>
    </lineage>
</organism>
<evidence type="ECO:0000256" key="5">
    <source>
        <dbReference type="SAM" id="Phobius"/>
    </source>
</evidence>
<dbReference type="EMBL" id="CZQE01000097">
    <property type="protein sequence ID" value="CUS43930.1"/>
    <property type="molecule type" value="Genomic_DNA"/>
</dbReference>
<dbReference type="AlphaFoldDB" id="A0A160TGJ0"/>
<name>A0A160TGJ0_9ZZZZ</name>
<comment type="subcellular location">
    <subcellularLocation>
        <location evidence="1">Membrane</location>
    </subcellularLocation>
</comment>
<accession>A0A160TGJ0</accession>
<protein>
    <submittedName>
        <fullName evidence="6">Inner membrane protein</fullName>
    </submittedName>
</protein>
<dbReference type="InterPro" id="IPR001129">
    <property type="entry name" value="Membr-assoc_MAPEG"/>
</dbReference>
<keyword evidence="4 5" id="KW-0472">Membrane</keyword>
<keyword evidence="2 5" id="KW-0812">Transmembrane</keyword>
<gene>
    <name evidence="6" type="ORF">MGWOODY_Smn2921</name>
</gene>
<feature type="transmembrane region" description="Helical" evidence="5">
    <location>
        <begin position="76"/>
        <end position="96"/>
    </location>
</feature>
<evidence type="ECO:0000256" key="2">
    <source>
        <dbReference type="ARBA" id="ARBA00022692"/>
    </source>
</evidence>
<dbReference type="SUPFAM" id="SSF161084">
    <property type="entry name" value="MAPEG domain-like"/>
    <property type="match status" value="1"/>
</dbReference>
<dbReference type="GO" id="GO:0016020">
    <property type="term" value="C:membrane"/>
    <property type="evidence" value="ECO:0007669"/>
    <property type="project" value="UniProtKB-SubCell"/>
</dbReference>
<evidence type="ECO:0000256" key="4">
    <source>
        <dbReference type="ARBA" id="ARBA00023136"/>
    </source>
</evidence>
<evidence type="ECO:0000256" key="3">
    <source>
        <dbReference type="ARBA" id="ARBA00022989"/>
    </source>
</evidence>
<dbReference type="PANTHER" id="PTHR35814">
    <property type="match status" value="1"/>
</dbReference>
<evidence type="ECO:0000256" key="1">
    <source>
        <dbReference type="ARBA" id="ARBA00004370"/>
    </source>
</evidence>
<dbReference type="Gene3D" id="1.20.120.550">
    <property type="entry name" value="Membrane associated eicosanoid/glutathione metabolism-like domain"/>
    <property type="match status" value="1"/>
</dbReference>
<sequence length="134" mass="13891">MQLTITALAAAALALLLVFLSVTTIRMRIRHSAAYGDAGQHDLNCAIRAHGNLAEYAPTGIILIALLESGGANTTALSIVAAAFVGARLLNAIGLFNPPGPPKPARSIGIVVTLLTLLGMAIWLFIRTVLPLLG</sequence>
<keyword evidence="3 5" id="KW-1133">Transmembrane helix</keyword>
<feature type="transmembrane region" description="Helical" evidence="5">
    <location>
        <begin position="108"/>
        <end position="126"/>
    </location>
</feature>
<dbReference type="Pfam" id="PF01124">
    <property type="entry name" value="MAPEG"/>
    <property type="match status" value="1"/>
</dbReference>
<proteinExistence type="predicted"/>
<reference evidence="6" key="1">
    <citation type="submission" date="2015-10" db="EMBL/GenBank/DDBJ databases">
        <authorList>
            <person name="Gilbert D.G."/>
        </authorList>
    </citation>
    <scope>NUCLEOTIDE SEQUENCE</scope>
</reference>
<dbReference type="PANTHER" id="PTHR35814:SF1">
    <property type="entry name" value="GLUTATHIONE S-TRANSFERASE-RELATED"/>
    <property type="match status" value="1"/>
</dbReference>
<evidence type="ECO:0000313" key="6">
    <source>
        <dbReference type="EMBL" id="CUS43930.1"/>
    </source>
</evidence>